<dbReference type="GO" id="GO:0046872">
    <property type="term" value="F:metal ion binding"/>
    <property type="evidence" value="ECO:0007669"/>
    <property type="project" value="UniProtKB-KW"/>
</dbReference>
<evidence type="ECO:0000256" key="2">
    <source>
        <dbReference type="ARBA" id="ARBA00005300"/>
    </source>
</evidence>
<evidence type="ECO:0000256" key="7">
    <source>
        <dbReference type="ARBA" id="ARBA00022801"/>
    </source>
</evidence>
<feature type="non-terminal residue" evidence="9">
    <location>
        <position position="1"/>
    </location>
</feature>
<evidence type="ECO:0000256" key="4">
    <source>
        <dbReference type="ARBA" id="ARBA00022722"/>
    </source>
</evidence>
<dbReference type="Proteomes" id="UP000469558">
    <property type="component" value="Unassembled WGS sequence"/>
</dbReference>
<dbReference type="InterPro" id="IPR012337">
    <property type="entry name" value="RNaseH-like_sf"/>
</dbReference>
<dbReference type="PANTHER" id="PTHR10642:SF26">
    <property type="entry name" value="RIBONUCLEASE H1"/>
    <property type="match status" value="1"/>
</dbReference>
<organism evidence="9 10">
    <name type="scientific">Lachnellula suecica</name>
    <dbReference type="NCBI Taxonomy" id="602035"/>
    <lineage>
        <taxon>Eukaryota</taxon>
        <taxon>Fungi</taxon>
        <taxon>Dikarya</taxon>
        <taxon>Ascomycota</taxon>
        <taxon>Pezizomycotina</taxon>
        <taxon>Leotiomycetes</taxon>
        <taxon>Helotiales</taxon>
        <taxon>Lachnaceae</taxon>
        <taxon>Lachnellula</taxon>
    </lineage>
</organism>
<dbReference type="GO" id="GO:0004523">
    <property type="term" value="F:RNA-DNA hybrid ribonuclease activity"/>
    <property type="evidence" value="ECO:0007669"/>
    <property type="project" value="UniProtKB-EC"/>
</dbReference>
<evidence type="ECO:0000313" key="9">
    <source>
        <dbReference type="EMBL" id="TVY51975.1"/>
    </source>
</evidence>
<accession>A0A8T9BQ29</accession>
<dbReference type="GO" id="GO:0043137">
    <property type="term" value="P:DNA replication, removal of RNA primer"/>
    <property type="evidence" value="ECO:0007669"/>
    <property type="project" value="TreeGrafter"/>
</dbReference>
<dbReference type="OrthoDB" id="407198at2759"/>
<dbReference type="GO" id="GO:0003676">
    <property type="term" value="F:nucleic acid binding"/>
    <property type="evidence" value="ECO:0007669"/>
    <property type="project" value="InterPro"/>
</dbReference>
<dbReference type="EC" id="3.1.26.4" evidence="3"/>
<proteinExistence type="inferred from homology"/>
<keyword evidence="7" id="KW-0378">Hydrolase</keyword>
<reference evidence="9 10" key="1">
    <citation type="submission" date="2018-05" db="EMBL/GenBank/DDBJ databases">
        <title>Genome sequencing and assembly of the regulated plant pathogen Lachnellula willkommii and related sister species for the development of diagnostic species identification markers.</title>
        <authorList>
            <person name="Giroux E."/>
            <person name="Bilodeau G."/>
        </authorList>
    </citation>
    <scope>NUCLEOTIDE SEQUENCE [LARGE SCALE GENOMIC DNA]</scope>
    <source>
        <strain evidence="9 10">CBS 268.59</strain>
    </source>
</reference>
<evidence type="ECO:0000256" key="6">
    <source>
        <dbReference type="ARBA" id="ARBA00022759"/>
    </source>
</evidence>
<dbReference type="Pfam" id="PF00075">
    <property type="entry name" value="RNase_H"/>
    <property type="match status" value="1"/>
</dbReference>
<evidence type="ECO:0000313" key="10">
    <source>
        <dbReference type="Proteomes" id="UP000469558"/>
    </source>
</evidence>
<sequence>NVSEPLEGSPQTNQRAELTGIQRALEIAPLDRPMEIITDSSYSINCSTTWYINWQKNGWKSSTGQPVTNKDLVVKIRKLIDKRNAAGVETEFTWIKGHNDDPGNVAADLLAVAGSRKARG</sequence>
<comment type="caution">
    <text evidence="9">The sequence shown here is derived from an EMBL/GenBank/DDBJ whole genome shotgun (WGS) entry which is preliminary data.</text>
</comment>
<dbReference type="PANTHER" id="PTHR10642">
    <property type="entry name" value="RIBONUCLEASE H1"/>
    <property type="match status" value="1"/>
</dbReference>
<evidence type="ECO:0000259" key="8">
    <source>
        <dbReference type="PROSITE" id="PS50879"/>
    </source>
</evidence>
<dbReference type="InterPro" id="IPR036397">
    <property type="entry name" value="RNaseH_sf"/>
</dbReference>
<gene>
    <name evidence="9" type="primary">rnh1</name>
    <name evidence="9" type="ORF">LSUE1_G010373</name>
</gene>
<dbReference type="SUPFAM" id="SSF53098">
    <property type="entry name" value="Ribonuclease H-like"/>
    <property type="match status" value="1"/>
</dbReference>
<evidence type="ECO:0000256" key="1">
    <source>
        <dbReference type="ARBA" id="ARBA00000077"/>
    </source>
</evidence>
<dbReference type="InterPro" id="IPR002156">
    <property type="entry name" value="RNaseH_domain"/>
</dbReference>
<dbReference type="InterPro" id="IPR050092">
    <property type="entry name" value="RNase_H"/>
</dbReference>
<evidence type="ECO:0000256" key="5">
    <source>
        <dbReference type="ARBA" id="ARBA00022723"/>
    </source>
</evidence>
<keyword evidence="5" id="KW-0479">Metal-binding</keyword>
<name>A0A8T9BQ29_9HELO</name>
<dbReference type="EMBL" id="QGMK01003662">
    <property type="protein sequence ID" value="TVY51975.1"/>
    <property type="molecule type" value="Genomic_DNA"/>
</dbReference>
<protein>
    <recommendedName>
        <fullName evidence="3">ribonuclease H</fullName>
        <ecNumber evidence="3">3.1.26.4</ecNumber>
    </recommendedName>
</protein>
<comment type="catalytic activity">
    <reaction evidence="1">
        <text>Endonucleolytic cleavage to 5'-phosphomonoester.</text>
        <dbReference type="EC" id="3.1.26.4"/>
    </reaction>
</comment>
<keyword evidence="6" id="KW-0255">Endonuclease</keyword>
<dbReference type="AlphaFoldDB" id="A0A8T9BQ29"/>
<comment type="similarity">
    <text evidence="2">Belongs to the RNase H family.</text>
</comment>
<dbReference type="PROSITE" id="PS50879">
    <property type="entry name" value="RNASE_H_1"/>
    <property type="match status" value="1"/>
</dbReference>
<evidence type="ECO:0000256" key="3">
    <source>
        <dbReference type="ARBA" id="ARBA00012180"/>
    </source>
</evidence>
<keyword evidence="10" id="KW-1185">Reference proteome</keyword>
<feature type="domain" description="RNase H type-1" evidence="8">
    <location>
        <begin position="1"/>
        <end position="116"/>
    </location>
</feature>
<dbReference type="Gene3D" id="3.30.420.10">
    <property type="entry name" value="Ribonuclease H-like superfamily/Ribonuclease H"/>
    <property type="match status" value="1"/>
</dbReference>
<keyword evidence="4" id="KW-0540">Nuclease</keyword>
<dbReference type="CDD" id="cd09280">
    <property type="entry name" value="RNase_HI_eukaryote_like"/>
    <property type="match status" value="1"/>
</dbReference>
<feature type="non-terminal residue" evidence="9">
    <location>
        <position position="120"/>
    </location>
</feature>